<dbReference type="eggNOG" id="COG0845">
    <property type="taxonomic scope" value="Bacteria"/>
</dbReference>
<feature type="region of interest" description="Disordered" evidence="4">
    <location>
        <begin position="317"/>
        <end position="353"/>
    </location>
</feature>
<comment type="similarity">
    <text evidence="2">Belongs to the membrane fusion protein (MFP) (TC 8.A.1) family.</text>
</comment>
<evidence type="ECO:0000256" key="4">
    <source>
        <dbReference type="SAM" id="MobiDB-lite"/>
    </source>
</evidence>
<dbReference type="InterPro" id="IPR058625">
    <property type="entry name" value="MdtA-like_BSH"/>
</dbReference>
<feature type="compositionally biased region" description="Basic and acidic residues" evidence="4">
    <location>
        <begin position="342"/>
        <end position="353"/>
    </location>
</feature>
<dbReference type="AlphaFoldDB" id="A0A059DXQ8"/>
<dbReference type="GO" id="GO:0030313">
    <property type="term" value="C:cell envelope"/>
    <property type="evidence" value="ECO:0007669"/>
    <property type="project" value="UniProtKB-SubCell"/>
</dbReference>
<dbReference type="Pfam" id="PF25944">
    <property type="entry name" value="Beta-barrel_RND"/>
    <property type="match status" value="1"/>
</dbReference>
<comment type="subcellular location">
    <subcellularLocation>
        <location evidence="1">Cell membrane</location>
    </subcellularLocation>
</comment>
<feature type="domain" description="Multidrug resistance protein MdtA-like beta-barrel" evidence="6">
    <location>
        <begin position="226"/>
        <end position="299"/>
    </location>
</feature>
<dbReference type="Proteomes" id="UP000024547">
    <property type="component" value="Unassembled WGS sequence"/>
</dbReference>
<dbReference type="PANTHER" id="PTHR30469:SF33">
    <property type="entry name" value="SLR1207 PROTEIN"/>
    <property type="match status" value="1"/>
</dbReference>
<dbReference type="GO" id="GO:1990961">
    <property type="term" value="P:xenobiotic detoxification by transmembrane export across the plasma membrane"/>
    <property type="evidence" value="ECO:0007669"/>
    <property type="project" value="InterPro"/>
</dbReference>
<sequence>MKLFGKRARWTITVAILLVAAGGIWFAKSNIASSTAPTYETSVATLGDLEVTISAAGTLTPKETVEVGAQVSGQLQELFVDVGDEVEAGQLLAQIDATIAENTVEAQRSQLDSLKASRRQQVASLNLARAEAERAAMLWEADAIAKADYEATQSELEIAEGKLDSIDAQIAQQTSSLKADEANLNYTKIYAPIAGTVVSLSASEGQTLNANQTAPVVMTIADLSIMTIEADVSEADVLSVQKGQAAWFTTLGDTDRKWETEVRQILPTPEVVNDVVLYKALLDVRNPDGILRSSMTTQVFFVQGRADDAVLIPVAALQSRPERPEGGSRSRQERPVGAISPDRSERGGRSEALREARAQYPDATMGMVLKLNADGEAVPQPVLVGLQTRSRAEILFGLSEGDEVVTGQVELRPGQTSERRDNDRRPPMGPPPPA</sequence>
<dbReference type="PANTHER" id="PTHR30469">
    <property type="entry name" value="MULTIDRUG RESISTANCE PROTEIN MDTA"/>
    <property type="match status" value="1"/>
</dbReference>
<dbReference type="SUPFAM" id="SSF111369">
    <property type="entry name" value="HlyD-like secretion proteins"/>
    <property type="match status" value="1"/>
</dbReference>
<dbReference type="RefSeq" id="WP_035554734.1">
    <property type="nucleotide sequence ID" value="NZ_AWFH01000061.1"/>
</dbReference>
<dbReference type="Pfam" id="PF25917">
    <property type="entry name" value="BSH_RND"/>
    <property type="match status" value="1"/>
</dbReference>
<protein>
    <submittedName>
        <fullName evidence="7">Efflux RND transporter periplasmic adaptor subunit</fullName>
    </submittedName>
</protein>
<feature type="domain" description="Multidrug resistance protein MdtA-like barrel-sandwich hybrid" evidence="5">
    <location>
        <begin position="63"/>
        <end position="219"/>
    </location>
</feature>
<reference evidence="7 10" key="2">
    <citation type="journal article" date="2018" name="Nat. Biotechnol.">
        <title>A standardized bacterial taxonomy based on genome phylogeny substantially revises the tree of life.</title>
        <authorList>
            <person name="Parks D.H."/>
            <person name="Chuvochina M."/>
            <person name="Waite D.W."/>
            <person name="Rinke C."/>
            <person name="Skarshewski A."/>
            <person name="Chaumeil P.A."/>
            <person name="Hugenholtz P."/>
        </authorList>
    </citation>
    <scope>NUCLEOTIDE SEQUENCE [LARGE SCALE GENOMIC DNA]</scope>
    <source>
        <strain evidence="7">UBA8557</strain>
    </source>
</reference>
<organism evidence="8 9">
    <name type="scientific">Hyphomonas atlantica</name>
    <dbReference type="NCBI Taxonomy" id="1280948"/>
    <lineage>
        <taxon>Bacteria</taxon>
        <taxon>Pseudomonadati</taxon>
        <taxon>Pseudomonadota</taxon>
        <taxon>Alphaproteobacteria</taxon>
        <taxon>Hyphomonadales</taxon>
        <taxon>Hyphomonadaceae</taxon>
        <taxon>Hyphomonas</taxon>
    </lineage>
</organism>
<dbReference type="Proteomes" id="UP000259173">
    <property type="component" value="Unassembled WGS sequence"/>
</dbReference>
<dbReference type="NCBIfam" id="TIGR01730">
    <property type="entry name" value="RND_mfp"/>
    <property type="match status" value="1"/>
</dbReference>
<dbReference type="GO" id="GO:0019898">
    <property type="term" value="C:extrinsic component of membrane"/>
    <property type="evidence" value="ECO:0007669"/>
    <property type="project" value="InterPro"/>
</dbReference>
<evidence type="ECO:0000313" key="9">
    <source>
        <dbReference type="Proteomes" id="UP000024547"/>
    </source>
</evidence>
<dbReference type="Gene3D" id="6.10.140.1990">
    <property type="match status" value="1"/>
</dbReference>
<dbReference type="Gene3D" id="2.40.50.100">
    <property type="match status" value="1"/>
</dbReference>
<dbReference type="Gene3D" id="2.40.30.170">
    <property type="match status" value="1"/>
</dbReference>
<keyword evidence="9" id="KW-1185">Reference proteome</keyword>
<gene>
    <name evidence="7" type="ORF">DCG65_09855</name>
    <name evidence="8" type="ORF">HY36_10175</name>
</gene>
<feature type="compositionally biased region" description="Basic and acidic residues" evidence="4">
    <location>
        <begin position="417"/>
        <end position="426"/>
    </location>
</feature>
<evidence type="ECO:0000256" key="2">
    <source>
        <dbReference type="ARBA" id="ARBA00009477"/>
    </source>
</evidence>
<dbReference type="Gene3D" id="2.40.420.20">
    <property type="match status" value="1"/>
</dbReference>
<dbReference type="EMBL" id="AWFH01000061">
    <property type="protein sequence ID" value="KCZ58217.1"/>
    <property type="molecule type" value="Genomic_DNA"/>
</dbReference>
<dbReference type="GO" id="GO:1990195">
    <property type="term" value="C:macrolide transmembrane transporter complex"/>
    <property type="evidence" value="ECO:0007669"/>
    <property type="project" value="InterPro"/>
</dbReference>
<accession>A0A059DXQ8</accession>
<evidence type="ECO:0000313" key="10">
    <source>
        <dbReference type="Proteomes" id="UP000259173"/>
    </source>
</evidence>
<dbReference type="OrthoDB" id="9791520at2"/>
<evidence type="ECO:0000259" key="5">
    <source>
        <dbReference type="Pfam" id="PF25917"/>
    </source>
</evidence>
<dbReference type="GO" id="GO:1990281">
    <property type="term" value="C:efflux pump complex"/>
    <property type="evidence" value="ECO:0007669"/>
    <property type="project" value="TreeGrafter"/>
</dbReference>
<proteinExistence type="inferred from homology"/>
<feature type="region of interest" description="Disordered" evidence="4">
    <location>
        <begin position="406"/>
        <end position="434"/>
    </location>
</feature>
<dbReference type="EMBL" id="DMBR01000297">
    <property type="protein sequence ID" value="HAE94856.1"/>
    <property type="molecule type" value="Genomic_DNA"/>
</dbReference>
<dbReference type="InterPro" id="IPR006143">
    <property type="entry name" value="RND_pump_MFP"/>
</dbReference>
<dbReference type="GeneID" id="92500413"/>
<dbReference type="InterPro" id="IPR030190">
    <property type="entry name" value="MacA_alpha-hairpin_sf"/>
</dbReference>
<keyword evidence="3" id="KW-0175">Coiled coil</keyword>
<feature type="compositionally biased region" description="Basic and acidic residues" evidence="4">
    <location>
        <begin position="320"/>
        <end position="334"/>
    </location>
</feature>
<evidence type="ECO:0000256" key="3">
    <source>
        <dbReference type="ARBA" id="ARBA00023054"/>
    </source>
</evidence>
<name>A0A059DXQ8_9PROT</name>
<comment type="caution">
    <text evidence="8">The sequence shown here is derived from an EMBL/GenBank/DDBJ whole genome shotgun (WGS) entry which is preliminary data.</text>
</comment>
<dbReference type="STRING" id="1280948.HY36_10175"/>
<dbReference type="InterPro" id="IPR058626">
    <property type="entry name" value="MdtA-like_b-barrel"/>
</dbReference>
<dbReference type="GO" id="GO:0015562">
    <property type="term" value="F:efflux transmembrane transporter activity"/>
    <property type="evidence" value="ECO:0007669"/>
    <property type="project" value="TreeGrafter"/>
</dbReference>
<evidence type="ECO:0000313" key="7">
    <source>
        <dbReference type="EMBL" id="HAE94856.1"/>
    </source>
</evidence>
<evidence type="ECO:0000256" key="1">
    <source>
        <dbReference type="ARBA" id="ARBA00004236"/>
    </source>
</evidence>
<dbReference type="PATRIC" id="fig|1280948.3.peg.3157"/>
<reference evidence="8 9" key="1">
    <citation type="journal article" date="2014" name="Antonie Van Leeuwenhoek">
        <title>Hyphomonas beringensis sp. nov. and Hyphomonas chukchiensis sp. nov., isolated from surface seawater of the Bering Sea and Chukchi Sea.</title>
        <authorList>
            <person name="Li C."/>
            <person name="Lai Q."/>
            <person name="Li G."/>
            <person name="Dong C."/>
            <person name="Wang J."/>
            <person name="Liao Y."/>
            <person name="Shao Z."/>
        </authorList>
    </citation>
    <scope>NUCLEOTIDE SEQUENCE [LARGE SCALE GENOMIC DNA]</scope>
    <source>
        <strain evidence="8 9">22II1-22F38</strain>
    </source>
</reference>
<evidence type="ECO:0000313" key="8">
    <source>
        <dbReference type="EMBL" id="KCZ58217.1"/>
    </source>
</evidence>
<evidence type="ECO:0000259" key="6">
    <source>
        <dbReference type="Pfam" id="PF25944"/>
    </source>
</evidence>